<dbReference type="InterPro" id="IPR029016">
    <property type="entry name" value="GAF-like_dom_sf"/>
</dbReference>
<dbReference type="Gene3D" id="3.30.450.40">
    <property type="match status" value="1"/>
</dbReference>
<accession>A0ABS4Q1Y1</accession>
<keyword evidence="3" id="KW-1185">Reference proteome</keyword>
<evidence type="ECO:0000313" key="3">
    <source>
        <dbReference type="Proteomes" id="UP000741013"/>
    </source>
</evidence>
<evidence type="ECO:0000259" key="1">
    <source>
        <dbReference type="SMART" id="SM01012"/>
    </source>
</evidence>
<sequence length="233" mass="24245">MGAQRREHLRARLGGSHDAAEVLGAICDLCVTELAVTGARIRVLGPTTVDGGGATIHTTDALGALLDDLVTTTGAGPCLDAYALARPVLVPDLNADGGGRWPGFVQEALAAGVFAVFSFPLQFGGVRLGVLELHRAAAGSLTTVQLADAFLLADVATDAIFHDSHGLGPMTLPALADIQAEVHQATGMVAVDLRVGLAEALLRIRGHAFARRLPLAEVAKDIIERRLRLDNGE</sequence>
<dbReference type="InterPro" id="IPR005561">
    <property type="entry name" value="ANTAR"/>
</dbReference>
<feature type="domain" description="ANTAR" evidence="1">
    <location>
        <begin position="174"/>
        <end position="223"/>
    </location>
</feature>
<dbReference type="SMART" id="SM01012">
    <property type="entry name" value="ANTAR"/>
    <property type="match status" value="1"/>
</dbReference>
<proteinExistence type="predicted"/>
<dbReference type="SUPFAM" id="SSF55781">
    <property type="entry name" value="GAF domain-like"/>
    <property type="match status" value="1"/>
</dbReference>
<evidence type="ECO:0000313" key="2">
    <source>
        <dbReference type="EMBL" id="MBP2185692.1"/>
    </source>
</evidence>
<organism evidence="2 3">
    <name type="scientific">Amycolatopsis magusensis</name>
    <dbReference type="NCBI Taxonomy" id="882444"/>
    <lineage>
        <taxon>Bacteria</taxon>
        <taxon>Bacillati</taxon>
        <taxon>Actinomycetota</taxon>
        <taxon>Actinomycetes</taxon>
        <taxon>Pseudonocardiales</taxon>
        <taxon>Pseudonocardiaceae</taxon>
        <taxon>Amycolatopsis</taxon>
    </lineage>
</organism>
<name>A0ABS4Q1Y1_9PSEU</name>
<dbReference type="RefSeq" id="WP_209668545.1">
    <property type="nucleotide sequence ID" value="NZ_JAGGMS010000001.1"/>
</dbReference>
<dbReference type="Proteomes" id="UP000741013">
    <property type="component" value="Unassembled WGS sequence"/>
</dbReference>
<gene>
    <name evidence="2" type="ORF">JOM49_007218</name>
</gene>
<protein>
    <recommendedName>
        <fullName evidence="1">ANTAR domain-containing protein</fullName>
    </recommendedName>
</protein>
<comment type="caution">
    <text evidence="2">The sequence shown here is derived from an EMBL/GenBank/DDBJ whole genome shotgun (WGS) entry which is preliminary data.</text>
</comment>
<dbReference type="EMBL" id="JAGGMS010000001">
    <property type="protein sequence ID" value="MBP2185692.1"/>
    <property type="molecule type" value="Genomic_DNA"/>
</dbReference>
<reference evidence="2 3" key="1">
    <citation type="submission" date="2021-03" db="EMBL/GenBank/DDBJ databases">
        <title>Sequencing the genomes of 1000 actinobacteria strains.</title>
        <authorList>
            <person name="Klenk H.-P."/>
        </authorList>
    </citation>
    <scope>NUCLEOTIDE SEQUENCE [LARGE SCALE GENOMIC DNA]</scope>
    <source>
        <strain evidence="2 3">DSM 45510</strain>
    </source>
</reference>